<name>B8IPE1_METNO</name>
<dbReference type="RefSeq" id="WP_015933790.1">
    <property type="nucleotide sequence ID" value="NC_011894.1"/>
</dbReference>
<keyword evidence="2" id="KW-1185">Reference proteome</keyword>
<proteinExistence type="predicted"/>
<accession>B8IPE1</accession>
<evidence type="ECO:0000313" key="2">
    <source>
        <dbReference type="Proteomes" id="UP000008207"/>
    </source>
</evidence>
<dbReference type="Proteomes" id="UP000008207">
    <property type="component" value="Chromosome"/>
</dbReference>
<reference evidence="1 2" key="1">
    <citation type="submission" date="2009-01" db="EMBL/GenBank/DDBJ databases">
        <title>Complete sequence of chromosome of Methylobacterium nodulans ORS 2060.</title>
        <authorList>
            <consortium name="US DOE Joint Genome Institute"/>
            <person name="Lucas S."/>
            <person name="Copeland A."/>
            <person name="Lapidus A."/>
            <person name="Glavina del Rio T."/>
            <person name="Dalin E."/>
            <person name="Tice H."/>
            <person name="Bruce D."/>
            <person name="Goodwin L."/>
            <person name="Pitluck S."/>
            <person name="Sims D."/>
            <person name="Brettin T."/>
            <person name="Detter J.C."/>
            <person name="Han C."/>
            <person name="Larimer F."/>
            <person name="Land M."/>
            <person name="Hauser L."/>
            <person name="Kyrpides N."/>
            <person name="Ivanova N."/>
            <person name="Marx C.J."/>
            <person name="Richardson P."/>
        </authorList>
    </citation>
    <scope>NUCLEOTIDE SEQUENCE [LARGE SCALE GENOMIC DNA]</scope>
    <source>
        <strain evidence="2">LMG 21967 / CNCM I-2342 / ORS 2060</strain>
    </source>
</reference>
<evidence type="ECO:0000313" key="1">
    <source>
        <dbReference type="EMBL" id="ACL62233.1"/>
    </source>
</evidence>
<dbReference type="OrthoDB" id="8021155at2"/>
<dbReference type="EMBL" id="CP001349">
    <property type="protein sequence ID" value="ACL62233.1"/>
    <property type="molecule type" value="Genomic_DNA"/>
</dbReference>
<dbReference type="HOGENOM" id="CLU_2246856_0_0_5"/>
<sequence>MTTSGIDCTACKPCRVMRLTTQQFMKLGGEKWDRSFLIRVGKRARLLHEEILGRAPKKVRPSIKGAHRNKVGVYPCGVLEQAYRQVLAEQSASANGQEAHAHAL</sequence>
<gene>
    <name evidence="1" type="ordered locus">Mnod_7496</name>
</gene>
<dbReference type="AlphaFoldDB" id="B8IPE1"/>
<protein>
    <submittedName>
        <fullName evidence="1">Uncharacterized protein</fullName>
    </submittedName>
</protein>
<organism evidence="1 2">
    <name type="scientific">Methylobacterium nodulans (strain LMG 21967 / CNCM I-2342 / ORS 2060)</name>
    <dbReference type="NCBI Taxonomy" id="460265"/>
    <lineage>
        <taxon>Bacteria</taxon>
        <taxon>Pseudomonadati</taxon>
        <taxon>Pseudomonadota</taxon>
        <taxon>Alphaproteobacteria</taxon>
        <taxon>Hyphomicrobiales</taxon>
        <taxon>Methylobacteriaceae</taxon>
        <taxon>Methylobacterium</taxon>
    </lineage>
</organism>
<dbReference type="KEGG" id="mno:Mnod_7496"/>